<protein>
    <recommendedName>
        <fullName evidence="5">VCBS repeat-containing protein</fullName>
    </recommendedName>
</protein>
<dbReference type="InterPro" id="IPR028994">
    <property type="entry name" value="Integrin_alpha_N"/>
</dbReference>
<evidence type="ECO:0000256" key="1">
    <source>
        <dbReference type="ARBA" id="ARBA00022729"/>
    </source>
</evidence>
<reference evidence="3 4" key="1">
    <citation type="submission" date="2020-05" db="EMBL/GenBank/DDBJ databases">
        <title>Horizontal transmission and recombination maintain forever young bacterial symbiont genomes.</title>
        <authorList>
            <person name="Russell S.L."/>
            <person name="Pepper-Tunick E."/>
            <person name="Svedberg J."/>
            <person name="Byrne A."/>
            <person name="Ruelas Castillo J."/>
            <person name="Vollmers C."/>
            <person name="Beinart R.A."/>
            <person name="Corbett-Detig R."/>
        </authorList>
    </citation>
    <scope>NUCLEOTIDE SEQUENCE [LARGE SCALE GENOMIC DNA]</scope>
    <source>
        <strain evidence="3">455</strain>
    </source>
</reference>
<name>A0A853F1L6_9GAMM</name>
<proteinExistence type="predicted"/>
<gene>
    <name evidence="3" type="ORF">H0A76_05820</name>
</gene>
<evidence type="ECO:0008006" key="5">
    <source>
        <dbReference type="Google" id="ProtNLM"/>
    </source>
</evidence>
<evidence type="ECO:0000313" key="3">
    <source>
        <dbReference type="EMBL" id="NYT27446.1"/>
    </source>
</evidence>
<dbReference type="SUPFAM" id="SSF69318">
    <property type="entry name" value="Integrin alpha N-terminal domain"/>
    <property type="match status" value="1"/>
</dbReference>
<evidence type="ECO:0000256" key="2">
    <source>
        <dbReference type="SAM" id="Phobius"/>
    </source>
</evidence>
<keyword evidence="2" id="KW-1133">Transmembrane helix</keyword>
<accession>A0A853F1L6</accession>
<evidence type="ECO:0000313" key="4">
    <source>
        <dbReference type="Proteomes" id="UP000568751"/>
    </source>
</evidence>
<keyword evidence="2" id="KW-0812">Transmembrane</keyword>
<keyword evidence="2" id="KW-0472">Membrane</keyword>
<comment type="caution">
    <text evidence="3">The sequence shown here is derived from an EMBL/GenBank/DDBJ whole genome shotgun (WGS) entry which is preliminary data.</text>
</comment>
<dbReference type="InterPro" id="IPR013517">
    <property type="entry name" value="FG-GAP"/>
</dbReference>
<dbReference type="Pfam" id="PF01839">
    <property type="entry name" value="FG-GAP"/>
    <property type="match status" value="1"/>
</dbReference>
<keyword evidence="1" id="KW-0732">Signal</keyword>
<dbReference type="AlphaFoldDB" id="A0A853F1L6"/>
<organism evidence="3 4">
    <name type="scientific">Candidatus Thiodubiliella endoseptemdiera</name>
    <dbReference type="NCBI Taxonomy" id="2738886"/>
    <lineage>
        <taxon>Bacteria</taxon>
        <taxon>Pseudomonadati</taxon>
        <taxon>Pseudomonadota</taxon>
        <taxon>Gammaproteobacteria</taxon>
        <taxon>Candidatus Pseudothioglobaceae</taxon>
        <taxon>Candidatus Thiodubiliella</taxon>
    </lineage>
</organism>
<sequence>MADIDGDGDLDLAVGEYNGTLKYYQNMRALLLTQAYEAKLVIVILLMALMWGLFRTNPSRY</sequence>
<dbReference type="Proteomes" id="UP000568751">
    <property type="component" value="Unassembled WGS sequence"/>
</dbReference>
<dbReference type="EMBL" id="JACCHT010000001">
    <property type="protein sequence ID" value="NYT27446.1"/>
    <property type="molecule type" value="Genomic_DNA"/>
</dbReference>
<feature type="transmembrane region" description="Helical" evidence="2">
    <location>
        <begin position="36"/>
        <end position="54"/>
    </location>
</feature>